<dbReference type="Proteomes" id="UP000664288">
    <property type="component" value="Unassembled WGS sequence"/>
</dbReference>
<evidence type="ECO:0000313" key="1">
    <source>
        <dbReference type="EMBL" id="MBO0905678.1"/>
    </source>
</evidence>
<sequence>MSLANRAGPTGPSTNAADRAATAGAALIFVAEDRRALLAGSLRSPAINDAFIDDAKAKAEERATALRFTRSMRSLAGLAAENALAVREGQERPDAVASTGGKAGEVALARAAYGEAT</sequence>
<name>A0ABS3J9S6_9HYPH</name>
<accession>A0ABS3J9S6</accession>
<gene>
    <name evidence="1" type="ORF">J1C47_18700</name>
</gene>
<comment type="caution">
    <text evidence="1">The sequence shown here is derived from an EMBL/GenBank/DDBJ whole genome shotgun (WGS) entry which is preliminary data.</text>
</comment>
<proteinExistence type="predicted"/>
<dbReference type="EMBL" id="JAFMPY010000024">
    <property type="protein sequence ID" value="MBO0905678.1"/>
    <property type="molecule type" value="Genomic_DNA"/>
</dbReference>
<evidence type="ECO:0000313" key="2">
    <source>
        <dbReference type="Proteomes" id="UP000664288"/>
    </source>
</evidence>
<protein>
    <submittedName>
        <fullName evidence="1">Uncharacterized protein</fullName>
    </submittedName>
</protein>
<keyword evidence="2" id="KW-1185">Reference proteome</keyword>
<reference evidence="1 2" key="1">
    <citation type="submission" date="2021-03" db="EMBL/GenBank/DDBJ databases">
        <title>Whole genome sequence of Jiella sp. MQZ13P-4.</title>
        <authorList>
            <person name="Tuo L."/>
        </authorList>
    </citation>
    <scope>NUCLEOTIDE SEQUENCE [LARGE SCALE GENOMIC DNA]</scope>
    <source>
        <strain evidence="1 2">MQZ13P-4</strain>
    </source>
</reference>
<organism evidence="1 2">
    <name type="scientific">Jiella sonneratiae</name>
    <dbReference type="NCBI Taxonomy" id="2816856"/>
    <lineage>
        <taxon>Bacteria</taxon>
        <taxon>Pseudomonadati</taxon>
        <taxon>Pseudomonadota</taxon>
        <taxon>Alphaproteobacteria</taxon>
        <taxon>Hyphomicrobiales</taxon>
        <taxon>Aurantimonadaceae</taxon>
        <taxon>Jiella</taxon>
    </lineage>
</organism>